<evidence type="ECO:0000259" key="1">
    <source>
        <dbReference type="PROSITE" id="PS51186"/>
    </source>
</evidence>
<dbReference type="AlphaFoldDB" id="A0A1W9YND9"/>
<proteinExistence type="predicted"/>
<dbReference type="InterPro" id="IPR000182">
    <property type="entry name" value="GNAT_dom"/>
</dbReference>
<dbReference type="STRING" id="564198.BST17_27715"/>
<gene>
    <name evidence="2" type="ORF">BST17_27715</name>
</gene>
<accession>A0A1W9YND9</accession>
<evidence type="ECO:0000313" key="3">
    <source>
        <dbReference type="Proteomes" id="UP000192366"/>
    </source>
</evidence>
<dbReference type="PROSITE" id="PS51186">
    <property type="entry name" value="GNAT"/>
    <property type="match status" value="1"/>
</dbReference>
<dbReference type="GO" id="GO:0016747">
    <property type="term" value="F:acyltransferase activity, transferring groups other than amino-acyl groups"/>
    <property type="evidence" value="ECO:0007669"/>
    <property type="project" value="InterPro"/>
</dbReference>
<dbReference type="Proteomes" id="UP000192366">
    <property type="component" value="Unassembled WGS sequence"/>
</dbReference>
<name>A0A1W9YND9_MYCBA</name>
<feature type="domain" description="N-acetyltransferase" evidence="1">
    <location>
        <begin position="100"/>
        <end position="218"/>
    </location>
</feature>
<keyword evidence="2" id="KW-0808">Transferase</keyword>
<dbReference type="EMBL" id="MVHJ01000048">
    <property type="protein sequence ID" value="ORA01543.1"/>
    <property type="molecule type" value="Genomic_DNA"/>
</dbReference>
<dbReference type="Pfam" id="PF00583">
    <property type="entry name" value="Acetyltransf_1"/>
    <property type="match status" value="1"/>
</dbReference>
<protein>
    <submittedName>
        <fullName evidence="2">GNAT family N-acetyltransferase</fullName>
    </submittedName>
</protein>
<dbReference type="GO" id="GO:0003918">
    <property type="term" value="F:DNA topoisomerase type II (double strand cut, ATP-hydrolyzing) activity"/>
    <property type="evidence" value="ECO:0007669"/>
    <property type="project" value="InterPro"/>
</dbReference>
<dbReference type="CDD" id="cd04301">
    <property type="entry name" value="NAT_SF"/>
    <property type="match status" value="1"/>
</dbReference>
<dbReference type="GO" id="GO:0003677">
    <property type="term" value="F:DNA binding"/>
    <property type="evidence" value="ECO:0007669"/>
    <property type="project" value="InterPro"/>
</dbReference>
<sequence length="218" mass="23641">MTDLDRAAARREITEALLKALDRRHEVLDIVVDAADRNAAVSAIAELLGTTHAGSEAVFGLSFDKLTKDSRKNIAAELEDLNSQLTFTLNERPASSAETLVLRTFSGDDDRDIFGARIDDLHTAGDGRGGPAGSLDDEIAAALKRVDAEEAAWFVALEGDRKVGLVLGELVDHEVEVRIWIRPDYRKKGYGTAALRKSRSEMAIYFPAVPVVVRAPGA</sequence>
<dbReference type="InterPro" id="IPR013757">
    <property type="entry name" value="Topo_IIA_A_a_sf"/>
</dbReference>
<dbReference type="Gene3D" id="1.10.268.10">
    <property type="entry name" value="Topoisomerase, domain 3"/>
    <property type="match status" value="1"/>
</dbReference>
<reference evidence="2 3" key="1">
    <citation type="submission" date="2017-02" db="EMBL/GenBank/DDBJ databases">
        <title>The new phylogeny of genus Mycobacterium.</title>
        <authorList>
            <person name="Tortoli E."/>
            <person name="Trovato A."/>
            <person name="Cirillo D.M."/>
        </authorList>
    </citation>
    <scope>NUCLEOTIDE SEQUENCE [LARGE SCALE GENOMIC DNA]</scope>
    <source>
        <strain evidence="2 3">DSM 45578</strain>
    </source>
</reference>
<evidence type="ECO:0000313" key="2">
    <source>
        <dbReference type="EMBL" id="ORA01543.1"/>
    </source>
</evidence>
<dbReference type="GO" id="GO:0005524">
    <property type="term" value="F:ATP binding"/>
    <property type="evidence" value="ECO:0007669"/>
    <property type="project" value="InterPro"/>
</dbReference>
<organism evidence="2 3">
    <name type="scientific">Mycolicibacterium bacteremicum</name>
    <name type="common">Mycobacterium bacteremicum</name>
    <dbReference type="NCBI Taxonomy" id="564198"/>
    <lineage>
        <taxon>Bacteria</taxon>
        <taxon>Bacillati</taxon>
        <taxon>Actinomycetota</taxon>
        <taxon>Actinomycetes</taxon>
        <taxon>Mycobacteriales</taxon>
        <taxon>Mycobacteriaceae</taxon>
        <taxon>Mycolicibacterium</taxon>
    </lineage>
</organism>
<dbReference type="OrthoDB" id="4773268at2"/>
<dbReference type="SUPFAM" id="SSF55729">
    <property type="entry name" value="Acyl-CoA N-acyltransferases (Nat)"/>
    <property type="match status" value="1"/>
</dbReference>
<dbReference type="InterPro" id="IPR016181">
    <property type="entry name" value="Acyl_CoA_acyltransferase"/>
</dbReference>
<keyword evidence="3" id="KW-1185">Reference proteome</keyword>
<dbReference type="RefSeq" id="WP_083062216.1">
    <property type="nucleotide sequence ID" value="NZ_JACKVM010000010.1"/>
</dbReference>
<comment type="caution">
    <text evidence="2">The sequence shown here is derived from an EMBL/GenBank/DDBJ whole genome shotgun (WGS) entry which is preliminary data.</text>
</comment>
<dbReference type="Gene3D" id="3.40.630.30">
    <property type="match status" value="1"/>
</dbReference>